<dbReference type="InterPro" id="IPR050712">
    <property type="entry name" value="NAD(P)H-dep_reductase"/>
</dbReference>
<dbReference type="EMBL" id="SRRZ01000008">
    <property type="protein sequence ID" value="NQE32961.1"/>
    <property type="molecule type" value="Genomic_DNA"/>
</dbReference>
<evidence type="ECO:0000259" key="1">
    <source>
        <dbReference type="Pfam" id="PF03358"/>
    </source>
</evidence>
<name>A0ABX2CRY2_9CYAN</name>
<dbReference type="SUPFAM" id="SSF52218">
    <property type="entry name" value="Flavoproteins"/>
    <property type="match status" value="1"/>
</dbReference>
<protein>
    <submittedName>
        <fullName evidence="2">NAD(P)H-dependent FMN reductase</fullName>
        <ecNumber evidence="2">1.-.-.-</ecNumber>
    </submittedName>
</protein>
<reference evidence="2 3" key="1">
    <citation type="journal article" date="2020" name="Sci. Rep.">
        <title>A novel cyanobacterial geosmin producer, revising GeoA distribution and dispersion patterns in Bacteria.</title>
        <authorList>
            <person name="Churro C."/>
            <person name="Semedo-Aguiar A.P."/>
            <person name="Silva A.D."/>
            <person name="Pereira-Leal J.B."/>
            <person name="Leite R.B."/>
        </authorList>
    </citation>
    <scope>NUCLEOTIDE SEQUENCE [LARGE SCALE GENOMIC DNA]</scope>
    <source>
        <strain evidence="2 3">IPMA8</strain>
    </source>
</reference>
<accession>A0ABX2CRY2</accession>
<evidence type="ECO:0000313" key="3">
    <source>
        <dbReference type="Proteomes" id="UP000702425"/>
    </source>
</evidence>
<dbReference type="PANTHER" id="PTHR30543">
    <property type="entry name" value="CHROMATE REDUCTASE"/>
    <property type="match status" value="1"/>
</dbReference>
<evidence type="ECO:0000313" key="2">
    <source>
        <dbReference type="EMBL" id="NQE32961.1"/>
    </source>
</evidence>
<dbReference type="Gene3D" id="3.40.50.360">
    <property type="match status" value="1"/>
</dbReference>
<keyword evidence="2" id="KW-0560">Oxidoreductase</keyword>
<comment type="caution">
    <text evidence="2">The sequence shown here is derived from an EMBL/GenBank/DDBJ whole genome shotgun (WGS) entry which is preliminary data.</text>
</comment>
<dbReference type="GO" id="GO:0016491">
    <property type="term" value="F:oxidoreductase activity"/>
    <property type="evidence" value="ECO:0007669"/>
    <property type="project" value="UniProtKB-KW"/>
</dbReference>
<dbReference type="RefSeq" id="WP_172185504.1">
    <property type="nucleotide sequence ID" value="NZ_CAWPPK010000296.1"/>
</dbReference>
<gene>
    <name evidence="2" type="ORF">E5S67_00678</name>
</gene>
<dbReference type="InterPro" id="IPR029039">
    <property type="entry name" value="Flavoprotein-like_sf"/>
</dbReference>
<feature type="domain" description="NADPH-dependent FMN reductase-like" evidence="1">
    <location>
        <begin position="5"/>
        <end position="159"/>
    </location>
</feature>
<dbReference type="PANTHER" id="PTHR30543:SF21">
    <property type="entry name" value="NAD(P)H-DEPENDENT FMN REDUCTASE LOT6"/>
    <property type="match status" value="1"/>
</dbReference>
<dbReference type="Pfam" id="PF03358">
    <property type="entry name" value="FMN_red"/>
    <property type="match status" value="1"/>
</dbReference>
<keyword evidence="3" id="KW-1185">Reference proteome</keyword>
<sequence>MNNRPKILAFAGSTREASYNKLLVKVAAAGARAAGAEVTYVDLRDLPMPLFDEDLEAKEGMPENARHLKELMVAHDGFLIASPEYNSSITPVLKNAIDWVSRPAPGEPGLVAFTGKVAVIMSASPGGIGGLRGLVHLRSILGNINVLVLPDQKAVPQAFEAFNADGTMKDPKQQDSVENLGAKLSNVLSKLIA</sequence>
<dbReference type="Proteomes" id="UP000702425">
    <property type="component" value="Unassembled WGS sequence"/>
</dbReference>
<dbReference type="InterPro" id="IPR005025">
    <property type="entry name" value="FMN_Rdtase-like_dom"/>
</dbReference>
<organism evidence="2 3">
    <name type="scientific">Microcoleus asticus IPMA8</name>
    <dbReference type="NCBI Taxonomy" id="2563858"/>
    <lineage>
        <taxon>Bacteria</taxon>
        <taxon>Bacillati</taxon>
        <taxon>Cyanobacteriota</taxon>
        <taxon>Cyanophyceae</taxon>
        <taxon>Oscillatoriophycideae</taxon>
        <taxon>Oscillatoriales</taxon>
        <taxon>Microcoleaceae</taxon>
        <taxon>Microcoleus</taxon>
        <taxon>Microcoleus asticus</taxon>
    </lineage>
</organism>
<dbReference type="EC" id="1.-.-.-" evidence="2"/>
<proteinExistence type="predicted"/>